<feature type="compositionally biased region" description="Polar residues" evidence="1">
    <location>
        <begin position="36"/>
        <end position="56"/>
    </location>
</feature>
<dbReference type="EMBL" id="LT629736">
    <property type="protein sequence ID" value="SDR68716.1"/>
    <property type="molecule type" value="Genomic_DNA"/>
</dbReference>
<dbReference type="STRING" id="487184.SAMN05216421_0014"/>
<evidence type="ECO:0000256" key="1">
    <source>
        <dbReference type="SAM" id="MobiDB-lite"/>
    </source>
</evidence>
<sequence>MGRLLLVLLMVCSSLQAQTPEAPQAAEASQARPDLSSRSSGQEQALQRQIPPTQQRQLGEGESAFLGLFLPAARPDPLGSVLVVADLGEHANWPELIEPARANLSEAGWNTLAIGLPEAPPSHIGAADDDSAARQSLFEQRIAERLELGLALLAETGAAPVAVIARGRASYWVLQQADALPAVSALIVYQPRPAGPERPLQPLLETWDKPLLDIATKGALGRSDAARERQLIAQRTDHPHYRQILVSNPGNTPQTQQMLIKRIEGWLRKLPAAQRNPR</sequence>
<feature type="chain" id="PRO_5009253028" description="DUF3530 family protein" evidence="2">
    <location>
        <begin position="18"/>
        <end position="278"/>
    </location>
</feature>
<reference evidence="4" key="1">
    <citation type="submission" date="2016-10" db="EMBL/GenBank/DDBJ databases">
        <authorList>
            <person name="Varghese N."/>
            <person name="Submissions S."/>
        </authorList>
    </citation>
    <scope>NUCLEOTIDE SEQUENCE [LARGE SCALE GENOMIC DNA]</scope>
    <source>
        <strain evidence="4">NRRL B-51270</strain>
    </source>
</reference>
<accession>A0A1H1L2G2</accession>
<dbReference type="RefSeq" id="WP_093390916.1">
    <property type="nucleotide sequence ID" value="NZ_LT629736.1"/>
</dbReference>
<dbReference type="OrthoDB" id="6193602at2"/>
<name>A0A1H1L2G2_9GAMM</name>
<dbReference type="InterPro" id="IPR022529">
    <property type="entry name" value="DUF3530"/>
</dbReference>
<evidence type="ECO:0008006" key="5">
    <source>
        <dbReference type="Google" id="ProtNLM"/>
    </source>
</evidence>
<evidence type="ECO:0000313" key="3">
    <source>
        <dbReference type="EMBL" id="SDR68716.1"/>
    </source>
</evidence>
<keyword evidence="4" id="KW-1185">Reference proteome</keyword>
<feature type="compositionally biased region" description="Low complexity" evidence="1">
    <location>
        <begin position="22"/>
        <end position="31"/>
    </location>
</feature>
<dbReference type="AlphaFoldDB" id="A0A1H1L2G2"/>
<dbReference type="Pfam" id="PF12048">
    <property type="entry name" value="DUF3530"/>
    <property type="match status" value="2"/>
</dbReference>
<keyword evidence="2" id="KW-0732">Signal</keyword>
<evidence type="ECO:0000313" key="4">
    <source>
        <dbReference type="Proteomes" id="UP000243207"/>
    </source>
</evidence>
<protein>
    <recommendedName>
        <fullName evidence="5">DUF3530 family protein</fullName>
    </recommendedName>
</protein>
<feature type="signal peptide" evidence="2">
    <location>
        <begin position="1"/>
        <end position="17"/>
    </location>
</feature>
<evidence type="ECO:0000256" key="2">
    <source>
        <dbReference type="SAM" id="SignalP"/>
    </source>
</evidence>
<gene>
    <name evidence="3" type="ORF">SAMN05216421_0014</name>
</gene>
<organism evidence="3 4">
    <name type="scientific">Halopseudomonas xinjiangensis</name>
    <dbReference type="NCBI Taxonomy" id="487184"/>
    <lineage>
        <taxon>Bacteria</taxon>
        <taxon>Pseudomonadati</taxon>
        <taxon>Pseudomonadota</taxon>
        <taxon>Gammaproteobacteria</taxon>
        <taxon>Pseudomonadales</taxon>
        <taxon>Pseudomonadaceae</taxon>
        <taxon>Halopseudomonas</taxon>
    </lineage>
</organism>
<proteinExistence type="predicted"/>
<feature type="region of interest" description="Disordered" evidence="1">
    <location>
        <begin position="22"/>
        <end position="56"/>
    </location>
</feature>
<dbReference type="Proteomes" id="UP000243207">
    <property type="component" value="Chromosome I"/>
</dbReference>